<dbReference type="SUPFAM" id="SSF56399">
    <property type="entry name" value="ADP-ribosylation"/>
    <property type="match status" value="1"/>
</dbReference>
<dbReference type="OrthoDB" id="9815414at2"/>
<evidence type="ECO:0000256" key="4">
    <source>
        <dbReference type="ARBA" id="ARBA00022861"/>
    </source>
</evidence>
<sequence length="238" mass="27276">MFKLFITIILIVFSQHVFADDNDNNKVYRAAMQSPEEVKRDGGFLPRGMDGTRPNQPPPDISLWNHVHGTATGMSRYNSGYVSTTRYYSIAANWIYDYLNHDGYIYHIRVTPNFIDVNASLGRFSPYEHEREIAALGVIHWEQIIGWQRLSGGVVGPFIRNPDYREQLYAGLTSGGAQPQLAAFPVEHQAWNLMPWVTYAHCQLRSSCSPIKSAQIFGTEWFWKSYYAILAIPFIYLD</sequence>
<evidence type="ECO:0000256" key="7">
    <source>
        <dbReference type="SAM" id="SignalP"/>
    </source>
</evidence>
<keyword evidence="4" id="KW-0260">Enterotoxin</keyword>
<name>A0A2N9Y8D0_9HYPH</name>
<proteinExistence type="inferred from homology"/>
<keyword evidence="2" id="KW-0800">Toxin</keyword>
<dbReference type="EMBL" id="NJPP01000057">
    <property type="protein sequence ID" value="PIT67963.1"/>
    <property type="molecule type" value="Genomic_DNA"/>
</dbReference>
<evidence type="ECO:0000256" key="2">
    <source>
        <dbReference type="ARBA" id="ARBA00022656"/>
    </source>
</evidence>
<evidence type="ECO:0000256" key="6">
    <source>
        <dbReference type="ARBA" id="ARBA00023157"/>
    </source>
</evidence>
<dbReference type="Gene3D" id="3.90.210.10">
    <property type="entry name" value="Heat-Labile Enterotoxin, subunit A"/>
    <property type="match status" value="1"/>
</dbReference>
<evidence type="ECO:0000313" key="8">
    <source>
        <dbReference type="EMBL" id="PIT67963.1"/>
    </source>
</evidence>
<evidence type="ECO:0000256" key="3">
    <source>
        <dbReference type="ARBA" id="ARBA00022729"/>
    </source>
</evidence>
<comment type="caution">
    <text evidence="8">The sequence shown here is derived from an EMBL/GenBank/DDBJ whole genome shotgun (WGS) entry which is preliminary data.</text>
</comment>
<dbReference type="Pfam" id="PF01375">
    <property type="entry name" value="Enterotoxin_a"/>
    <property type="match status" value="1"/>
</dbReference>
<keyword evidence="6" id="KW-1015">Disulfide bond</keyword>
<dbReference type="InterPro" id="IPR001144">
    <property type="entry name" value="Enterotoxin_A"/>
</dbReference>
<dbReference type="PRINTS" id="PR00771">
    <property type="entry name" value="ENTEROTOXINA"/>
</dbReference>
<evidence type="ECO:0000256" key="5">
    <source>
        <dbReference type="ARBA" id="ARBA00023026"/>
    </source>
</evidence>
<dbReference type="Proteomes" id="UP000230791">
    <property type="component" value="Unassembled WGS sequence"/>
</dbReference>
<keyword evidence="5" id="KW-0843">Virulence</keyword>
<feature type="chain" id="PRO_5014783273" evidence="7">
    <location>
        <begin position="20"/>
        <end position="238"/>
    </location>
</feature>
<accession>A0A2N9Y8D0</accession>
<gene>
    <name evidence="8" type="ORF">CEV08_08940</name>
</gene>
<reference evidence="8 9" key="1">
    <citation type="submission" date="2017-06" db="EMBL/GenBank/DDBJ databases">
        <title>Draft genome of Bartonella tribocorum C635.</title>
        <authorList>
            <person name="Hadjadj L."/>
            <person name="Jiyipong T."/>
            <person name="Diene S.M."/>
            <person name="Morand S."/>
            <person name="Rolain J.-M."/>
        </authorList>
    </citation>
    <scope>NUCLEOTIDE SEQUENCE [LARGE SCALE GENOMIC DNA]</scope>
    <source>
        <strain evidence="8 9">C635</strain>
    </source>
</reference>
<dbReference type="RefSeq" id="WP_100131256.1">
    <property type="nucleotide sequence ID" value="NZ_NJPP01000057.1"/>
</dbReference>
<keyword evidence="3 7" id="KW-0732">Signal</keyword>
<evidence type="ECO:0000313" key="9">
    <source>
        <dbReference type="Proteomes" id="UP000230791"/>
    </source>
</evidence>
<dbReference type="GO" id="GO:0090729">
    <property type="term" value="F:toxin activity"/>
    <property type="evidence" value="ECO:0007669"/>
    <property type="project" value="UniProtKB-KW"/>
</dbReference>
<comment type="similarity">
    <text evidence="1">Belongs to the enterotoxin A family.</text>
</comment>
<protein>
    <submittedName>
        <fullName evidence="8">Heat-labile enterotoxin subunit alpha</fullName>
    </submittedName>
</protein>
<dbReference type="AlphaFoldDB" id="A0A2N9Y8D0"/>
<dbReference type="GO" id="GO:0005615">
    <property type="term" value="C:extracellular space"/>
    <property type="evidence" value="ECO:0007669"/>
    <property type="project" value="InterPro"/>
</dbReference>
<organism evidence="8 9">
    <name type="scientific">Bartonella tribocorum</name>
    <dbReference type="NCBI Taxonomy" id="85701"/>
    <lineage>
        <taxon>Bacteria</taxon>
        <taxon>Pseudomonadati</taxon>
        <taxon>Pseudomonadota</taxon>
        <taxon>Alphaproteobacteria</taxon>
        <taxon>Hyphomicrobiales</taxon>
        <taxon>Bartonellaceae</taxon>
        <taxon>Bartonella</taxon>
    </lineage>
</organism>
<feature type="signal peptide" evidence="7">
    <location>
        <begin position="1"/>
        <end position="19"/>
    </location>
</feature>
<evidence type="ECO:0000256" key="1">
    <source>
        <dbReference type="ARBA" id="ARBA00009092"/>
    </source>
</evidence>